<evidence type="ECO:0000313" key="2">
    <source>
        <dbReference type="EMBL" id="CAK9108462.1"/>
    </source>
</evidence>
<name>A0ABP0S7W8_9DINO</name>
<gene>
    <name evidence="2" type="ORF">CCMP2556_LOCUS50534</name>
</gene>
<keyword evidence="1" id="KW-0732">Signal</keyword>
<dbReference type="Proteomes" id="UP001642484">
    <property type="component" value="Unassembled WGS sequence"/>
</dbReference>
<accession>A0ABP0S7W8</accession>
<protein>
    <submittedName>
        <fullName evidence="2">Uncharacterized protein</fullName>
    </submittedName>
</protein>
<feature type="signal peptide" evidence="1">
    <location>
        <begin position="1"/>
        <end position="19"/>
    </location>
</feature>
<comment type="caution">
    <text evidence="2">The sequence shown here is derived from an EMBL/GenBank/DDBJ whole genome shotgun (WGS) entry which is preliminary data.</text>
</comment>
<evidence type="ECO:0000313" key="3">
    <source>
        <dbReference type="Proteomes" id="UP001642484"/>
    </source>
</evidence>
<proteinExistence type="predicted"/>
<evidence type="ECO:0000256" key="1">
    <source>
        <dbReference type="SAM" id="SignalP"/>
    </source>
</evidence>
<reference evidence="2 3" key="1">
    <citation type="submission" date="2024-02" db="EMBL/GenBank/DDBJ databases">
        <authorList>
            <person name="Chen Y."/>
            <person name="Shah S."/>
            <person name="Dougan E. K."/>
            <person name="Thang M."/>
            <person name="Chan C."/>
        </authorList>
    </citation>
    <scope>NUCLEOTIDE SEQUENCE [LARGE SCALE GENOMIC DNA]</scope>
</reference>
<keyword evidence="3" id="KW-1185">Reference proteome</keyword>
<dbReference type="EMBL" id="CAXAMN010027106">
    <property type="protein sequence ID" value="CAK9108462.1"/>
    <property type="molecule type" value="Genomic_DNA"/>
</dbReference>
<sequence length="758" mass="85624">MGAMVAFCSRIALLPMAFAELQDVHPELFRWVMTWPQGKRSVSKMSDFDLALDPSCHQQHLSAVDWRAVRRHVQESLAASEDIELRLRQWIGNGRPSGSTLDWGHCRVPLQRAIAAMGSAWDIDSRYSSWRSDCYLGWLSAHLSDTICSLHGALLEDEESRRTWSQKWTKTQLELEGLFFYVDLPWHVMLLQSWPLAQLLAVLGRAVSMVVGDRIPNLCDKANHLLDEALLVAAGTWWKTYHPKQADTPLLPLHMAEEFLAVQAAAPLLQPDRCSFGVIVALLSVALWAFKAGNFEGFPDGPVAGRSPEVLVSGNAQQMAKLWEERSSQFFFDLLTTRWRVVELLEQVAAAWPRAEPPTQQRLAQPSTRRMLFLGGGDTTYQWGSFTVRGRQLARGFRQQGLDARAWNSPCQAWCANERDWSPTSFVHVKYVCVCALLGWPHAAHIYDPVDVFGMPDNITLLDAVLVQTSLAKSDLEEHPPLKALKTQVSVHWLPLHHSNAHELRASPWERVHRVGVHTVHTDKDLEGLVTEVLAAHSDEAGLPPDERPHFVHMDPGKLFEPNEGKITTPQHTDALYQQLTTLQIGFAKQSGCLSEWWSCSRWKTGQRLVNMLSVGIPTIVWGDARGHLDIVEGLWPDNEEHGCTDHNGLPEACYPQELVIWSDAELPRALKALLQNTSLREKASQQGLKLASRFALHKMVHHLNDILLQMEARKAAAEKPWQNEKEGSRGSGSRRLEAFARPFLRWRPWFRKLMGVV</sequence>
<feature type="chain" id="PRO_5046177383" evidence="1">
    <location>
        <begin position="20"/>
        <end position="758"/>
    </location>
</feature>
<organism evidence="2 3">
    <name type="scientific">Durusdinium trenchii</name>
    <dbReference type="NCBI Taxonomy" id="1381693"/>
    <lineage>
        <taxon>Eukaryota</taxon>
        <taxon>Sar</taxon>
        <taxon>Alveolata</taxon>
        <taxon>Dinophyceae</taxon>
        <taxon>Suessiales</taxon>
        <taxon>Symbiodiniaceae</taxon>
        <taxon>Durusdinium</taxon>
    </lineage>
</organism>